<dbReference type="EMBL" id="MN739781">
    <property type="protein sequence ID" value="QHT26200.1"/>
    <property type="molecule type" value="Genomic_DNA"/>
</dbReference>
<dbReference type="PANTHER" id="PTHR10055:SF1">
    <property type="entry name" value="TRYPTOPHAN--TRNA LIGASE, CYTOPLASMIC"/>
    <property type="match status" value="1"/>
</dbReference>
<dbReference type="GO" id="GO:0005524">
    <property type="term" value="F:ATP binding"/>
    <property type="evidence" value="ECO:0007669"/>
    <property type="project" value="UniProtKB-KW"/>
</dbReference>
<evidence type="ECO:0000256" key="1">
    <source>
        <dbReference type="ARBA" id="ARBA00005594"/>
    </source>
</evidence>
<dbReference type="InterPro" id="IPR014729">
    <property type="entry name" value="Rossmann-like_a/b/a_fold"/>
</dbReference>
<dbReference type="PROSITE" id="PS00178">
    <property type="entry name" value="AA_TRNA_LIGASE_I"/>
    <property type="match status" value="1"/>
</dbReference>
<name>A0A6C0ECJ6_9ZZZZ</name>
<dbReference type="EC" id="6.1.1.2" evidence="2"/>
<keyword evidence="6" id="KW-0648">Protein biosynthesis</keyword>
<evidence type="ECO:0000256" key="4">
    <source>
        <dbReference type="ARBA" id="ARBA00022741"/>
    </source>
</evidence>
<dbReference type="Gene3D" id="1.10.240.10">
    <property type="entry name" value="Tyrosyl-Transfer RNA Synthetase"/>
    <property type="match status" value="1"/>
</dbReference>
<dbReference type="GO" id="GO:0006436">
    <property type="term" value="P:tryptophanyl-tRNA aminoacylation"/>
    <property type="evidence" value="ECO:0007669"/>
    <property type="project" value="InterPro"/>
</dbReference>
<reference evidence="10" key="1">
    <citation type="journal article" date="2020" name="Nature">
        <title>Giant virus diversity and host interactions through global metagenomics.</title>
        <authorList>
            <person name="Schulz F."/>
            <person name="Roux S."/>
            <person name="Paez-Espino D."/>
            <person name="Jungbluth S."/>
            <person name="Walsh D.A."/>
            <person name="Denef V.J."/>
            <person name="McMahon K.D."/>
            <person name="Konstantinidis K.T."/>
            <person name="Eloe-Fadrosh E.A."/>
            <person name="Kyrpides N.C."/>
            <person name="Woyke T."/>
        </authorList>
    </citation>
    <scope>NUCLEOTIDE SEQUENCE</scope>
    <source>
        <strain evidence="10">GVMAG-M-3300023179-27</strain>
    </source>
</reference>
<evidence type="ECO:0000256" key="8">
    <source>
        <dbReference type="ARBA" id="ARBA00030268"/>
    </source>
</evidence>
<accession>A0A6C0ECJ6</accession>
<dbReference type="PANTHER" id="PTHR10055">
    <property type="entry name" value="TRYPTOPHANYL-TRNA SYNTHETASE"/>
    <property type="match status" value="1"/>
</dbReference>
<keyword evidence="5" id="KW-0067">ATP-binding</keyword>
<comment type="similarity">
    <text evidence="1">Belongs to the class-I aminoacyl-tRNA synthetase family.</text>
</comment>
<keyword evidence="7" id="KW-0030">Aminoacyl-tRNA synthetase</keyword>
<evidence type="ECO:0000256" key="2">
    <source>
        <dbReference type="ARBA" id="ARBA00013161"/>
    </source>
</evidence>
<dbReference type="GO" id="GO:0004830">
    <property type="term" value="F:tryptophan-tRNA ligase activity"/>
    <property type="evidence" value="ECO:0007669"/>
    <property type="project" value="UniProtKB-EC"/>
</dbReference>
<dbReference type="InterPro" id="IPR002306">
    <property type="entry name" value="Trp-tRNA-ligase"/>
</dbReference>
<evidence type="ECO:0000256" key="6">
    <source>
        <dbReference type="ARBA" id="ARBA00022917"/>
    </source>
</evidence>
<dbReference type="SUPFAM" id="SSF52374">
    <property type="entry name" value="Nucleotidylyl transferase"/>
    <property type="match status" value="1"/>
</dbReference>
<dbReference type="AlphaFoldDB" id="A0A6C0ECJ6"/>
<keyword evidence="3" id="KW-0436">Ligase</keyword>
<evidence type="ECO:0000256" key="5">
    <source>
        <dbReference type="ARBA" id="ARBA00022840"/>
    </source>
</evidence>
<keyword evidence="4" id="KW-0547">Nucleotide-binding</keyword>
<protein>
    <recommendedName>
        <fullName evidence="2">tryptophan--tRNA ligase</fullName>
        <ecNumber evidence="2">6.1.1.2</ecNumber>
    </recommendedName>
    <alternativeName>
        <fullName evidence="8">Tryptophanyl-tRNA synthetase</fullName>
    </alternativeName>
</protein>
<dbReference type="NCBIfam" id="TIGR00233">
    <property type="entry name" value="trpS"/>
    <property type="match status" value="1"/>
</dbReference>
<evidence type="ECO:0000256" key="7">
    <source>
        <dbReference type="ARBA" id="ARBA00023146"/>
    </source>
</evidence>
<sequence>MDSTDQTSDTMADQTVTVTDQTVTVTDETSDTVADQTVTMADQTSVAMADQTSDTVAETKEDGQVVTPWTVTSKTGIDYMKLIKQFGCKSIEPELLKKFEEVTRMRIHPWLRRGKFFSHKQLEVILDCVKAGKPVGIYTGRGPTSEAMHMGHMLPFKFTKYLQDALGAIVIIQMSDDEKYYFDKAGKPIEYYNDLCRKNARDIIACGFDPNKTFIFSNLETLGGDLYKVSALIAGSTTGNQIKGIFGIGLDNTVGQIMWPVFQSSPAFWQAFPKIFLPDTTILVPMAIDQDPYFRMARDFAAKFASDGYIKPATIHTQFLPGLGGIEGKASSSEKSVPPIFMTDTEEEARLKIKTYAFSGGGQTKKDHIDYGANLEVDVAYQYLVYFLEDDEELKRIATEYRYGRMMTAEIKKIMADKICEILKDHQTKRNEITDETIALFFNPNREFDRTVPVREEIKLHDDSVYKSYGLNFDIYFGLPAFTKDKKLNE</sequence>
<comment type="catalytic activity">
    <reaction evidence="9">
        <text>tRNA(Trp) + L-tryptophan + ATP = L-tryptophyl-tRNA(Trp) + AMP + diphosphate + H(+)</text>
        <dbReference type="Rhea" id="RHEA:24080"/>
        <dbReference type="Rhea" id="RHEA-COMP:9671"/>
        <dbReference type="Rhea" id="RHEA-COMP:9705"/>
        <dbReference type="ChEBI" id="CHEBI:15378"/>
        <dbReference type="ChEBI" id="CHEBI:30616"/>
        <dbReference type="ChEBI" id="CHEBI:33019"/>
        <dbReference type="ChEBI" id="CHEBI:57912"/>
        <dbReference type="ChEBI" id="CHEBI:78442"/>
        <dbReference type="ChEBI" id="CHEBI:78535"/>
        <dbReference type="ChEBI" id="CHEBI:456215"/>
        <dbReference type="EC" id="6.1.1.2"/>
    </reaction>
</comment>
<dbReference type="FunFam" id="1.10.240.10:FF:000007">
    <property type="entry name" value="Tryptophan--tRNA ligase"/>
    <property type="match status" value="1"/>
</dbReference>
<evidence type="ECO:0000256" key="3">
    <source>
        <dbReference type="ARBA" id="ARBA00022598"/>
    </source>
</evidence>
<dbReference type="PRINTS" id="PR01039">
    <property type="entry name" value="TRNASYNTHTRP"/>
</dbReference>
<dbReference type="Pfam" id="PF00579">
    <property type="entry name" value="tRNA-synt_1b"/>
    <property type="match status" value="1"/>
</dbReference>
<dbReference type="InterPro" id="IPR002305">
    <property type="entry name" value="aa-tRNA-synth_Ic"/>
</dbReference>
<proteinExistence type="inferred from homology"/>
<dbReference type="InterPro" id="IPR001412">
    <property type="entry name" value="aa-tRNA-synth_I_CS"/>
</dbReference>
<organism evidence="10">
    <name type="scientific">viral metagenome</name>
    <dbReference type="NCBI Taxonomy" id="1070528"/>
    <lineage>
        <taxon>unclassified sequences</taxon>
        <taxon>metagenomes</taxon>
        <taxon>organismal metagenomes</taxon>
    </lineage>
</organism>
<dbReference type="Gene3D" id="3.40.50.620">
    <property type="entry name" value="HUPs"/>
    <property type="match status" value="1"/>
</dbReference>
<evidence type="ECO:0000256" key="9">
    <source>
        <dbReference type="ARBA" id="ARBA00049929"/>
    </source>
</evidence>
<dbReference type="GO" id="GO:0005737">
    <property type="term" value="C:cytoplasm"/>
    <property type="evidence" value="ECO:0007669"/>
    <property type="project" value="TreeGrafter"/>
</dbReference>
<evidence type="ECO:0000313" key="10">
    <source>
        <dbReference type="EMBL" id="QHT26200.1"/>
    </source>
</evidence>